<keyword evidence="2" id="KW-0238">DNA-binding</keyword>
<name>A0A318YSG4_ASPNB</name>
<accession>A0A318YSG4</accession>
<evidence type="ECO:0000256" key="4">
    <source>
        <dbReference type="ARBA" id="ARBA00023242"/>
    </source>
</evidence>
<dbReference type="GO" id="GO:0000981">
    <property type="term" value="F:DNA-binding transcription factor activity, RNA polymerase II-specific"/>
    <property type="evidence" value="ECO:0007669"/>
    <property type="project" value="InterPro"/>
</dbReference>
<dbReference type="PANTHER" id="PTHR37534:SF7">
    <property type="entry name" value="TRANSCRIPTIONAL ACTIVATOR PROTEIN UGA3"/>
    <property type="match status" value="1"/>
</dbReference>
<dbReference type="SUPFAM" id="SSF57701">
    <property type="entry name" value="Zn2/Cys6 DNA-binding domain"/>
    <property type="match status" value="1"/>
</dbReference>
<dbReference type="CDD" id="cd00067">
    <property type="entry name" value="GAL4"/>
    <property type="match status" value="1"/>
</dbReference>
<evidence type="ECO:0000259" key="5">
    <source>
        <dbReference type="SMART" id="SM00066"/>
    </source>
</evidence>
<dbReference type="InterPro" id="IPR001138">
    <property type="entry name" value="Zn2Cys6_DnaBD"/>
</dbReference>
<dbReference type="InterPro" id="IPR036864">
    <property type="entry name" value="Zn2-C6_fun-type_DNA-bd_sf"/>
</dbReference>
<evidence type="ECO:0000256" key="3">
    <source>
        <dbReference type="ARBA" id="ARBA00023163"/>
    </source>
</evidence>
<keyword evidence="1" id="KW-0805">Transcription regulation</keyword>
<evidence type="ECO:0000313" key="6">
    <source>
        <dbReference type="EMBL" id="PYH37591.1"/>
    </source>
</evidence>
<dbReference type="AlphaFoldDB" id="A0A318YSG4"/>
<dbReference type="OrthoDB" id="3477330at2759"/>
<evidence type="ECO:0000256" key="2">
    <source>
        <dbReference type="ARBA" id="ARBA00023125"/>
    </source>
</evidence>
<proteinExistence type="predicted"/>
<dbReference type="Gene3D" id="4.10.240.10">
    <property type="entry name" value="Zn(2)-C6 fungal-type DNA-binding domain"/>
    <property type="match status" value="1"/>
</dbReference>
<evidence type="ECO:0000256" key="1">
    <source>
        <dbReference type="ARBA" id="ARBA00023015"/>
    </source>
</evidence>
<reference evidence="6" key="1">
    <citation type="submission" date="2016-12" db="EMBL/GenBank/DDBJ databases">
        <title>The genomes of Aspergillus section Nigri reveals drivers in fungal speciation.</title>
        <authorList>
            <consortium name="DOE Joint Genome Institute"/>
            <person name="Vesth T.C."/>
            <person name="Nybo J."/>
            <person name="Theobald S."/>
            <person name="Brandl J."/>
            <person name="Frisvad J.C."/>
            <person name="Nielsen K.F."/>
            <person name="Lyhne E.K."/>
            <person name="Kogle M.E."/>
            <person name="Kuo A."/>
            <person name="Riley R."/>
            <person name="Clum A."/>
            <person name="Nolan M."/>
            <person name="Lipzen A."/>
            <person name="Salamov A."/>
            <person name="Henrissat B."/>
            <person name="Wiebenga A."/>
            <person name="De Vries R.P."/>
            <person name="Grigoriev I.V."/>
            <person name="Mortensen U.H."/>
            <person name="Andersen M.R."/>
            <person name="Baker S.E."/>
        </authorList>
    </citation>
    <scope>NUCLEOTIDE SEQUENCE [LARGE SCALE GENOMIC DNA]</scope>
    <source>
        <strain evidence="6">CBS 115656</strain>
    </source>
</reference>
<gene>
    <name evidence="6" type="ORF">BO87DRAFT_423209</name>
</gene>
<dbReference type="GeneID" id="37129612"/>
<evidence type="ECO:0000313" key="7">
    <source>
        <dbReference type="Proteomes" id="UP000247647"/>
    </source>
</evidence>
<dbReference type="SMART" id="SM00066">
    <property type="entry name" value="GAL4"/>
    <property type="match status" value="1"/>
</dbReference>
<keyword evidence="7" id="KW-1185">Reference proteome</keyword>
<protein>
    <recommendedName>
        <fullName evidence="5">Zn(2)-C6 fungal-type domain-containing protein</fullName>
    </recommendedName>
</protein>
<feature type="domain" description="Zn(2)-C6 fungal-type" evidence="5">
    <location>
        <begin position="5"/>
        <end position="49"/>
    </location>
</feature>
<dbReference type="EMBL" id="KZ821450">
    <property type="protein sequence ID" value="PYH37591.1"/>
    <property type="molecule type" value="Genomic_DNA"/>
</dbReference>
<dbReference type="Pfam" id="PF00172">
    <property type="entry name" value="Zn_clus"/>
    <property type="match status" value="1"/>
</dbReference>
<keyword evidence="3" id="KW-0804">Transcription</keyword>
<dbReference type="GO" id="GO:0008270">
    <property type="term" value="F:zinc ion binding"/>
    <property type="evidence" value="ECO:0007669"/>
    <property type="project" value="InterPro"/>
</dbReference>
<organism evidence="6 7">
    <name type="scientific">Aspergillus neoniger (strain CBS 115656)</name>
    <dbReference type="NCBI Taxonomy" id="1448310"/>
    <lineage>
        <taxon>Eukaryota</taxon>
        <taxon>Fungi</taxon>
        <taxon>Dikarya</taxon>
        <taxon>Ascomycota</taxon>
        <taxon>Pezizomycotina</taxon>
        <taxon>Eurotiomycetes</taxon>
        <taxon>Eurotiomycetidae</taxon>
        <taxon>Eurotiales</taxon>
        <taxon>Aspergillaceae</taxon>
        <taxon>Aspergillus</taxon>
        <taxon>Aspergillus subgen. Circumdati</taxon>
    </lineage>
</organism>
<dbReference type="GO" id="GO:0045944">
    <property type="term" value="P:positive regulation of transcription by RNA polymerase II"/>
    <property type="evidence" value="ECO:0007669"/>
    <property type="project" value="TreeGrafter"/>
</dbReference>
<dbReference type="GO" id="GO:0005634">
    <property type="term" value="C:nucleus"/>
    <property type="evidence" value="ECO:0007669"/>
    <property type="project" value="TreeGrafter"/>
</dbReference>
<keyword evidence="4" id="KW-0539">Nucleus</keyword>
<dbReference type="GO" id="GO:0000976">
    <property type="term" value="F:transcription cis-regulatory region binding"/>
    <property type="evidence" value="ECO:0007669"/>
    <property type="project" value="TreeGrafter"/>
</dbReference>
<sequence length="255" mass="28637">MLSRNRTLTGCGTCRHRHVKRDEASPVCENCQQQGLACLGYERQLVWASHDGDRVFRRPLFSKSNQLRMTQLMTESLGKQSASAALSQLENEYDSDVRLEGDLFRGPFGILVLSTNEFADNNQAEPQSDQLDRNPLEWDDLWPAITDDTAIFDGLHNVPSGSCDVIIPEPFLDIDTLTSGAQSLLRPLIDPHSDEVTHQSPSSSLTPVFPSFDVSSGRPIIPPETADLMRYFKENVISLSFPLRNCRYCPWQPVQ</sequence>
<dbReference type="RefSeq" id="XP_025483069.1">
    <property type="nucleotide sequence ID" value="XM_025627156.1"/>
</dbReference>
<dbReference type="PANTHER" id="PTHR37534">
    <property type="entry name" value="TRANSCRIPTIONAL ACTIVATOR PROTEIN UGA3"/>
    <property type="match status" value="1"/>
</dbReference>
<dbReference type="Proteomes" id="UP000247647">
    <property type="component" value="Unassembled WGS sequence"/>
</dbReference>